<keyword evidence="8" id="KW-1185">Reference proteome</keyword>
<keyword evidence="2" id="KW-0285">Flavoprotein</keyword>
<dbReference type="InterPro" id="IPR050493">
    <property type="entry name" value="FAD-dep_Monooxygenase_BioMet"/>
</dbReference>
<dbReference type="SUPFAM" id="SSF51905">
    <property type="entry name" value="FAD/NAD(P)-binding domain"/>
    <property type="match status" value="1"/>
</dbReference>
<sequence>MTSGLDICIVGAGLGGLAAAIALRQQGHRVQIFETSLSNSEIGAAITLTKNALRVLDHLGWNKDNCKVSNHSIQIIRLSADVAPSTTSIFRGSEGGYYCHRVDLHEELKRIAIGEGVGEPVEIKLGCQVMACDPAEGTLTLKDGQIISADMILGADGIHVSSISSLHDFQLELTAVHHPYECTRARCNRASNRNVAFRFLFDAAKLEGQPELAWFIDLPGGRLVESQAHPYHRIFAYLCRSGTLVNVVAQFPDQRDQDQYSWTTLTTRADVLAEFHAYHPHFLRFLELAEDPILLWQLRALSILPTWVRGHAAILGDAAHATLPTLGQGAAMALEDAGTLGVLFPRDTTRAEVEERLKAYEALRKERGELINRESLEQFMLLEKRELMTRSTGMQKAVFEHDAIAVAKGYLATHFNGAV</sequence>
<dbReference type="InterPro" id="IPR002938">
    <property type="entry name" value="FAD-bd"/>
</dbReference>
<keyword evidence="5" id="KW-0503">Monooxygenase</keyword>
<evidence type="ECO:0000259" key="6">
    <source>
        <dbReference type="Pfam" id="PF01494"/>
    </source>
</evidence>
<protein>
    <recommendedName>
        <fullName evidence="6">FAD-binding domain-containing protein</fullName>
    </recommendedName>
</protein>
<evidence type="ECO:0000256" key="5">
    <source>
        <dbReference type="ARBA" id="ARBA00023033"/>
    </source>
</evidence>
<accession>A0AAD7AJ79</accession>
<evidence type="ECO:0000256" key="4">
    <source>
        <dbReference type="ARBA" id="ARBA00023002"/>
    </source>
</evidence>
<evidence type="ECO:0000256" key="2">
    <source>
        <dbReference type="ARBA" id="ARBA00022630"/>
    </source>
</evidence>
<dbReference type="Pfam" id="PF01494">
    <property type="entry name" value="FAD_binding_3"/>
    <property type="match status" value="1"/>
</dbReference>
<evidence type="ECO:0000313" key="8">
    <source>
        <dbReference type="Proteomes" id="UP001218218"/>
    </source>
</evidence>
<dbReference type="AlphaFoldDB" id="A0AAD7AJ79"/>
<name>A0AAD7AJ79_9AGAR</name>
<dbReference type="Gene3D" id="3.50.50.60">
    <property type="entry name" value="FAD/NAD(P)-binding domain"/>
    <property type="match status" value="1"/>
</dbReference>
<gene>
    <name evidence="7" type="ORF">DFH08DRAFT_1039334</name>
</gene>
<dbReference type="PANTHER" id="PTHR13789:SF314">
    <property type="entry name" value="FAD-BINDING DOMAIN-CONTAINING PROTEIN"/>
    <property type="match status" value="1"/>
</dbReference>
<dbReference type="Pfam" id="PF13450">
    <property type="entry name" value="NAD_binding_8"/>
    <property type="match status" value="1"/>
</dbReference>
<dbReference type="SUPFAM" id="SSF54373">
    <property type="entry name" value="FAD-linked reductases, C-terminal domain"/>
    <property type="match status" value="1"/>
</dbReference>
<dbReference type="GO" id="GO:0071949">
    <property type="term" value="F:FAD binding"/>
    <property type="evidence" value="ECO:0007669"/>
    <property type="project" value="InterPro"/>
</dbReference>
<dbReference type="Proteomes" id="UP001218218">
    <property type="component" value="Unassembled WGS sequence"/>
</dbReference>
<dbReference type="PANTHER" id="PTHR13789">
    <property type="entry name" value="MONOOXYGENASE"/>
    <property type="match status" value="1"/>
</dbReference>
<keyword evidence="3" id="KW-0274">FAD</keyword>
<evidence type="ECO:0000313" key="7">
    <source>
        <dbReference type="EMBL" id="KAJ7359989.1"/>
    </source>
</evidence>
<keyword evidence="4" id="KW-0560">Oxidoreductase</keyword>
<reference evidence="7" key="1">
    <citation type="submission" date="2023-03" db="EMBL/GenBank/DDBJ databases">
        <title>Massive genome expansion in bonnet fungi (Mycena s.s.) driven by repeated elements and novel gene families across ecological guilds.</title>
        <authorList>
            <consortium name="Lawrence Berkeley National Laboratory"/>
            <person name="Harder C.B."/>
            <person name="Miyauchi S."/>
            <person name="Viragh M."/>
            <person name="Kuo A."/>
            <person name="Thoen E."/>
            <person name="Andreopoulos B."/>
            <person name="Lu D."/>
            <person name="Skrede I."/>
            <person name="Drula E."/>
            <person name="Henrissat B."/>
            <person name="Morin E."/>
            <person name="Kohler A."/>
            <person name="Barry K."/>
            <person name="LaButti K."/>
            <person name="Morin E."/>
            <person name="Salamov A."/>
            <person name="Lipzen A."/>
            <person name="Mereny Z."/>
            <person name="Hegedus B."/>
            <person name="Baldrian P."/>
            <person name="Stursova M."/>
            <person name="Weitz H."/>
            <person name="Taylor A."/>
            <person name="Grigoriev I.V."/>
            <person name="Nagy L.G."/>
            <person name="Martin F."/>
            <person name="Kauserud H."/>
        </authorList>
    </citation>
    <scope>NUCLEOTIDE SEQUENCE</scope>
    <source>
        <strain evidence="7">CBHHK002</strain>
    </source>
</reference>
<evidence type="ECO:0000256" key="1">
    <source>
        <dbReference type="ARBA" id="ARBA00007992"/>
    </source>
</evidence>
<dbReference type="GO" id="GO:0004497">
    <property type="term" value="F:monooxygenase activity"/>
    <property type="evidence" value="ECO:0007669"/>
    <property type="project" value="UniProtKB-KW"/>
</dbReference>
<comment type="caution">
    <text evidence="7">The sequence shown here is derived from an EMBL/GenBank/DDBJ whole genome shotgun (WGS) entry which is preliminary data.</text>
</comment>
<feature type="domain" description="FAD-binding" evidence="6">
    <location>
        <begin position="291"/>
        <end position="372"/>
    </location>
</feature>
<comment type="similarity">
    <text evidence="1">Belongs to the paxM FAD-dependent monooxygenase family.</text>
</comment>
<dbReference type="InterPro" id="IPR036188">
    <property type="entry name" value="FAD/NAD-bd_sf"/>
</dbReference>
<organism evidence="7 8">
    <name type="scientific">Mycena albidolilacea</name>
    <dbReference type="NCBI Taxonomy" id="1033008"/>
    <lineage>
        <taxon>Eukaryota</taxon>
        <taxon>Fungi</taxon>
        <taxon>Dikarya</taxon>
        <taxon>Basidiomycota</taxon>
        <taxon>Agaricomycotina</taxon>
        <taxon>Agaricomycetes</taxon>
        <taxon>Agaricomycetidae</taxon>
        <taxon>Agaricales</taxon>
        <taxon>Marasmiineae</taxon>
        <taxon>Mycenaceae</taxon>
        <taxon>Mycena</taxon>
    </lineage>
</organism>
<dbReference type="EMBL" id="JARIHO010000006">
    <property type="protein sequence ID" value="KAJ7359989.1"/>
    <property type="molecule type" value="Genomic_DNA"/>
</dbReference>
<dbReference type="PRINTS" id="PR00420">
    <property type="entry name" value="RNGMNOXGNASE"/>
</dbReference>
<proteinExistence type="inferred from homology"/>
<evidence type="ECO:0000256" key="3">
    <source>
        <dbReference type="ARBA" id="ARBA00022827"/>
    </source>
</evidence>